<dbReference type="AlphaFoldDB" id="G4TXF9"/>
<dbReference type="OrthoDB" id="10441705at2759"/>
<dbReference type="InParanoid" id="G4TXF9"/>
<reference evidence="1" key="2">
    <citation type="submission" date="2011-05" db="EMBL/GenBank/DDBJ databases">
        <authorList>
            <person name="MIPS"/>
        </authorList>
    </citation>
    <scope>NUCLEOTIDE SEQUENCE</scope>
    <source>
        <strain evidence="1">DSM 11827</strain>
    </source>
</reference>
<sequence length="101" mass="11066">MQASHLARRGLLRAPLIRSRVPTLVPALTRKVASIPAGNHLPKPPVEVYPLFAIVLVPLSFAAWISYEKLVNDPGVIVSKQRYESGYNSEFGAETQGNLNT</sequence>
<dbReference type="EMBL" id="CAFZ01000576">
    <property type="protein sequence ID" value="CCA76002.1"/>
    <property type="molecule type" value="Genomic_DNA"/>
</dbReference>
<reference evidence="1" key="1">
    <citation type="journal article" date="2011" name="PLoS Pathog.">
        <title>Endophytic Life Strategies Decoded by Genome and Transcriptome Analyses of the Mutualistic Root Symbiont Piriformospora indica.</title>
        <authorList>
            <person name="Zuccaro A."/>
            <person name="Lahrmann U."/>
            <person name="Guldener U."/>
            <person name="Langen G."/>
            <person name="Pfiffi S."/>
            <person name="Biedenkopf D."/>
            <person name="Wong P."/>
            <person name="Samans B."/>
            <person name="Grimm C."/>
            <person name="Basiewicz M."/>
            <person name="Murat C."/>
            <person name="Martin F."/>
            <person name="Kogel K.H."/>
        </authorList>
    </citation>
    <scope>NUCLEOTIDE SEQUENCE [LARGE SCALE GENOMIC DNA]</scope>
    <source>
        <strain evidence="1">DSM 11827</strain>
    </source>
</reference>
<name>G4TXF9_SERID</name>
<evidence type="ECO:0000313" key="2">
    <source>
        <dbReference type="Proteomes" id="UP000007148"/>
    </source>
</evidence>
<protein>
    <submittedName>
        <fullName evidence="1">Uncharacterized protein</fullName>
    </submittedName>
</protein>
<organism evidence="1 2">
    <name type="scientific">Serendipita indica (strain DSM 11827)</name>
    <name type="common">Root endophyte fungus</name>
    <name type="synonym">Piriformospora indica</name>
    <dbReference type="NCBI Taxonomy" id="1109443"/>
    <lineage>
        <taxon>Eukaryota</taxon>
        <taxon>Fungi</taxon>
        <taxon>Dikarya</taxon>
        <taxon>Basidiomycota</taxon>
        <taxon>Agaricomycotina</taxon>
        <taxon>Agaricomycetes</taxon>
        <taxon>Sebacinales</taxon>
        <taxon>Serendipitaceae</taxon>
        <taxon>Serendipita</taxon>
    </lineage>
</organism>
<accession>G4TXF9</accession>
<dbReference type="Pfam" id="PF06522">
    <property type="entry name" value="B12D"/>
    <property type="match status" value="1"/>
</dbReference>
<keyword evidence="2" id="KW-1185">Reference proteome</keyword>
<comment type="caution">
    <text evidence="1">The sequence shown here is derived from an EMBL/GenBank/DDBJ whole genome shotgun (WGS) entry which is preliminary data.</text>
</comment>
<gene>
    <name evidence="1" type="ORF">PIIN_10002</name>
</gene>
<dbReference type="HOGENOM" id="CLU_2292757_0_0_1"/>
<dbReference type="InterPro" id="IPR010530">
    <property type="entry name" value="B12D"/>
</dbReference>
<evidence type="ECO:0000313" key="1">
    <source>
        <dbReference type="EMBL" id="CCA76002.1"/>
    </source>
</evidence>
<proteinExistence type="predicted"/>
<dbReference type="Proteomes" id="UP000007148">
    <property type="component" value="Unassembled WGS sequence"/>
</dbReference>